<feature type="compositionally biased region" description="Polar residues" evidence="4">
    <location>
        <begin position="624"/>
        <end position="639"/>
    </location>
</feature>
<feature type="region of interest" description="Disordered" evidence="4">
    <location>
        <begin position="1"/>
        <end position="41"/>
    </location>
</feature>
<feature type="region of interest" description="Disordered" evidence="4">
    <location>
        <begin position="477"/>
        <end position="688"/>
    </location>
</feature>
<feature type="region of interest" description="Disordered" evidence="4">
    <location>
        <begin position="1149"/>
        <end position="1176"/>
    </location>
</feature>
<feature type="compositionally biased region" description="Basic and acidic residues" evidence="4">
    <location>
        <begin position="893"/>
        <end position="903"/>
    </location>
</feature>
<feature type="compositionally biased region" description="Acidic residues" evidence="4">
    <location>
        <begin position="1192"/>
        <end position="1201"/>
    </location>
</feature>
<feature type="compositionally biased region" description="Acidic residues" evidence="4">
    <location>
        <begin position="1211"/>
        <end position="1239"/>
    </location>
</feature>
<dbReference type="PANTHER" id="PTHR14396:SF10">
    <property type="entry name" value="CLASPIN"/>
    <property type="match status" value="1"/>
</dbReference>
<feature type="compositionally biased region" description="Acidic residues" evidence="4">
    <location>
        <begin position="827"/>
        <end position="877"/>
    </location>
</feature>
<evidence type="ECO:0000256" key="4">
    <source>
        <dbReference type="SAM" id="MobiDB-lite"/>
    </source>
</evidence>
<feature type="compositionally biased region" description="Basic and acidic residues" evidence="4">
    <location>
        <begin position="514"/>
        <end position="528"/>
    </location>
</feature>
<gene>
    <name evidence="5" type="ORF">EGK_00549</name>
</gene>
<feature type="compositionally biased region" description="Polar residues" evidence="4">
    <location>
        <begin position="550"/>
        <end position="572"/>
    </location>
</feature>
<feature type="region of interest" description="Disordered" evidence="4">
    <location>
        <begin position="1527"/>
        <end position="1563"/>
    </location>
</feature>
<dbReference type="InterPro" id="IPR024146">
    <property type="entry name" value="Claspin"/>
</dbReference>
<accession>G7MFV0</accession>
<feature type="compositionally biased region" description="Polar residues" evidence="4">
    <location>
        <begin position="1150"/>
        <end position="1164"/>
    </location>
</feature>
<feature type="compositionally biased region" description="Polar residues" evidence="4">
    <location>
        <begin position="310"/>
        <end position="320"/>
    </location>
</feature>
<dbReference type="EMBL" id="CM001253">
    <property type="protein sequence ID" value="EHH14595.1"/>
    <property type="molecule type" value="Genomic_DNA"/>
</dbReference>
<proteinExistence type="predicted"/>
<protein>
    <recommendedName>
        <fullName evidence="6">Claspin</fullName>
    </recommendedName>
</protein>
<feature type="region of interest" description="Disordered" evidence="4">
    <location>
        <begin position="820"/>
        <end position="910"/>
    </location>
</feature>
<feature type="compositionally biased region" description="Polar residues" evidence="4">
    <location>
        <begin position="586"/>
        <end position="596"/>
    </location>
</feature>
<feature type="region of interest" description="Disordered" evidence="4">
    <location>
        <begin position="375"/>
        <end position="443"/>
    </location>
</feature>
<evidence type="ECO:0000256" key="3">
    <source>
        <dbReference type="ARBA" id="ARBA00023242"/>
    </source>
</evidence>
<feature type="compositionally biased region" description="Acidic residues" evidence="4">
    <location>
        <begin position="659"/>
        <end position="672"/>
    </location>
</feature>
<name>G7MFV0_MACMU</name>
<evidence type="ECO:0008006" key="6">
    <source>
        <dbReference type="Google" id="ProtNLM"/>
    </source>
</evidence>
<reference evidence="5" key="1">
    <citation type="journal article" date="2011" name="Nat. Biotechnol.">
        <title>Genome sequencing and comparison of two nonhuman primate animal models, the cynomolgus and Chinese rhesus macaques.</title>
        <authorList>
            <person name="Yan G."/>
            <person name="Zhang G."/>
            <person name="Fang X."/>
            <person name="Zhang Y."/>
            <person name="Li C."/>
            <person name="Ling F."/>
            <person name="Cooper D.N."/>
            <person name="Li Q."/>
            <person name="Li Y."/>
            <person name="van Gool A.J."/>
            <person name="Du H."/>
            <person name="Chen J."/>
            <person name="Chen R."/>
            <person name="Zhang P."/>
            <person name="Huang Z."/>
            <person name="Thompson J.R."/>
            <person name="Meng Y."/>
            <person name="Bai Y."/>
            <person name="Wang J."/>
            <person name="Zhuo M."/>
            <person name="Wang T."/>
            <person name="Huang Y."/>
            <person name="Wei L."/>
            <person name="Li J."/>
            <person name="Wang Z."/>
            <person name="Hu H."/>
            <person name="Yang P."/>
            <person name="Le L."/>
            <person name="Stenson P.D."/>
            <person name="Li B."/>
            <person name="Liu X."/>
            <person name="Ball E.V."/>
            <person name="An N."/>
            <person name="Huang Q."/>
            <person name="Zhang Y."/>
            <person name="Fan W."/>
            <person name="Zhang X."/>
            <person name="Li Y."/>
            <person name="Wang W."/>
            <person name="Katze M.G."/>
            <person name="Su B."/>
            <person name="Nielsen R."/>
            <person name="Yang H."/>
            <person name="Wang J."/>
            <person name="Wang X."/>
            <person name="Wang J."/>
        </authorList>
    </citation>
    <scope>NUCLEOTIDE SEQUENCE [LARGE SCALE GENOMIC DNA]</scope>
    <source>
        <strain evidence="5">CR-5</strain>
    </source>
</reference>
<dbReference type="Proteomes" id="UP000013456">
    <property type="component" value="Chromosome 1"/>
</dbReference>
<sequence length="1574" mass="175503">MKSVEKIPRGPWNPFKKVQVQDTPRCPGTVSQLTSPRRLTPPTALPALASVNGQRPLLAWYLLPAPVYLQLPEAPLPAAATQPGLFEVGRRRCVIGGSEWGGDSLENPLWIGANHGGGTSTLAGRESSNSAAGLETAGAAALRLREPETAPSLTEHRGGRSHDGRASRLGRDGFRPGVPSRRQASRASGSVAGELQVSAARAAGSPAPPQQVPAASPPLWRVSCRGSSSPQGALKARRLWPNRAAGVHLEINDPKVISQEEADSPSDSGQGSCETIGPLSEGDSDEEIFVSKKLKNRKVLQDSDSETEDTNASPEKTTYDSAEEENKENFYAGKNTKVKRIYKTLADSDESYMEKSLYQENLEAQVKPCLELSLQSGNSTDFTIDRKSSKKHTNDKEGTAGKAKVKSKRRLEKEERKMEKIRQLKKKETKNQEDDVEQPFNDSGCLIMDKDLFETGLEDENNSPLEDEESIESIRAAVKNKKTEPSLESEVYSFEEESELSKGTTRKERKAAKLSKEALKQLHSETQRLIRGNATQSSKYQSSHHKEITDTANTTEMNSYHHSKGSEQTTGAENEVEINALPVVSKETQIITGSDESSGKDLVKNEELEIQEKQKQSDIRPSPGDSSVVQQESNFLGNNHSEECQVGGLVAFEPHALEGEDPQNPEETDEKVEEPGQQNKSSAVVPPEKVRRFTLDRLKQLGVDVSIKPRLGADEDSFVILDEPETNRELEALKQRFWKHANPAAKPRAGHTVNVNVIVKDVGTDGKEELKADVVPVTLAPKKLDGASHTKPGEKLQVLKAKLQEAMKLRRFEERQKRQALFKLDNEDGFEEEEEEEEEMTDESEEDGEEEVVKEEEEEEELEEEEEKEEEEEEDGNQETAEFLLSSEEIETKDEKEMDKENNDGSSEIGKAVGFLSVPKSLSSDSTLLLFKDSSSKMGYFPIEEKSETDENSGKQPSKLDEDDSCSLLTKESSHNSSFELIGSTIPSYQPCNRQTGRGTSFFPTAGGFRSPSPGLFRGSLVSSASKSSGKLSEPSLPIEDSQDLYNASPEPKTLFLGAGDFQFCLEDDTQSQLLDADGFLNVRNHRDQYQALKTRLPLASMDENAMDANMDELLDLCTGKFTSQTEKHLPRKSDKKENMEELLNLCSGKFTSQDASTPASSELNKQEKESSMGDPMEEALALCSGSFPTDKEEEDEEEEFGDFRLISNDNEFDTDEDEHSDSGNEDLALEDHEDDDEELLNRSEKLKRQMRLRKYLEDEAEVSGSDVGSEDEYDGEEIDEYEEDVIDEVLPSDEELQSQIKKIHMKTMLDDDKRQLRLYQERYLADGDLHSDGPGRMRKFRWKNIGILVVVFKSNQLWAGTLSCEDCRMLITFTLCLDDASQMDLFHRDSDDDQTEEQLDESEARWRKERIEREQWLRDMAQQGKITAEEEEEIGEDSQFMILAKKVTAKALQKNASRPMVIQESKSLLRNPFEAIRPGSAQQVKTGSLLNQPKAVLQKLAALSDRNPSAPRNSRNFVFHTLSPVKAEAAKESSKSQVKRRGPSFMASPSPKRLKTEDSTSGLKRSIFKYLES</sequence>
<comment type="subcellular location">
    <subcellularLocation>
        <location evidence="1">Nucleus</location>
    </subcellularLocation>
</comment>
<feature type="region of interest" description="Disordered" evidence="4">
    <location>
        <begin position="251"/>
        <end position="331"/>
    </location>
</feature>
<keyword evidence="2" id="KW-0597">Phosphoprotein</keyword>
<feature type="region of interest" description="Disordered" evidence="4">
    <location>
        <begin position="941"/>
        <end position="973"/>
    </location>
</feature>
<feature type="region of interest" description="Disordered" evidence="4">
    <location>
        <begin position="1188"/>
        <end position="1242"/>
    </location>
</feature>
<feature type="region of interest" description="Disordered" evidence="4">
    <location>
        <begin position="142"/>
        <end position="237"/>
    </location>
</feature>
<feature type="compositionally biased region" description="Basic and acidic residues" evidence="4">
    <location>
        <begin position="143"/>
        <end position="174"/>
    </location>
</feature>
<feature type="compositionally biased region" description="Basic and acidic residues" evidence="4">
    <location>
        <begin position="411"/>
        <end position="422"/>
    </location>
</feature>
<feature type="compositionally biased region" description="Basic and acidic residues" evidence="4">
    <location>
        <begin position="383"/>
        <end position="399"/>
    </location>
</feature>
<evidence type="ECO:0000256" key="2">
    <source>
        <dbReference type="ARBA" id="ARBA00022553"/>
    </source>
</evidence>
<dbReference type="PANTHER" id="PTHR14396">
    <property type="entry name" value="CLASPIN"/>
    <property type="match status" value="1"/>
</dbReference>
<evidence type="ECO:0000313" key="5">
    <source>
        <dbReference type="EMBL" id="EHH14595.1"/>
    </source>
</evidence>
<evidence type="ECO:0000256" key="1">
    <source>
        <dbReference type="ARBA" id="ARBA00004123"/>
    </source>
</evidence>
<dbReference type="GO" id="GO:0005634">
    <property type="term" value="C:nucleus"/>
    <property type="evidence" value="ECO:0007669"/>
    <property type="project" value="UniProtKB-SubCell"/>
</dbReference>
<feature type="compositionally biased region" description="Basic and acidic residues" evidence="4">
    <location>
        <begin position="597"/>
        <end position="618"/>
    </location>
</feature>
<keyword evidence="3" id="KW-0539">Nucleus</keyword>
<organism evidence="5">
    <name type="scientific">Macaca mulatta</name>
    <name type="common">Rhesus macaque</name>
    <dbReference type="NCBI Taxonomy" id="9544"/>
    <lineage>
        <taxon>Eukaryota</taxon>
        <taxon>Metazoa</taxon>
        <taxon>Chordata</taxon>
        <taxon>Craniata</taxon>
        <taxon>Vertebrata</taxon>
        <taxon>Euteleostomi</taxon>
        <taxon>Mammalia</taxon>
        <taxon>Eutheria</taxon>
        <taxon>Euarchontoglires</taxon>
        <taxon>Primates</taxon>
        <taxon>Haplorrhini</taxon>
        <taxon>Catarrhini</taxon>
        <taxon>Cercopithecidae</taxon>
        <taxon>Cercopithecinae</taxon>
        <taxon>Macaca</taxon>
    </lineage>
</organism>